<evidence type="ECO:0000259" key="1">
    <source>
        <dbReference type="Pfam" id="PF08241"/>
    </source>
</evidence>
<name>A0ABS6EGV2_9CLOT</name>
<keyword evidence="2" id="KW-0808">Transferase</keyword>
<comment type="caution">
    <text evidence="2">The sequence shown here is derived from an EMBL/GenBank/DDBJ whole genome shotgun (WGS) entry which is preliminary data.</text>
</comment>
<dbReference type="Proteomes" id="UP000726170">
    <property type="component" value="Unassembled WGS sequence"/>
</dbReference>
<dbReference type="GO" id="GO:0032259">
    <property type="term" value="P:methylation"/>
    <property type="evidence" value="ECO:0007669"/>
    <property type="project" value="UniProtKB-KW"/>
</dbReference>
<keyword evidence="2" id="KW-0489">Methyltransferase</keyword>
<dbReference type="InterPro" id="IPR013216">
    <property type="entry name" value="Methyltransf_11"/>
</dbReference>
<keyword evidence="3" id="KW-1185">Reference proteome</keyword>
<feature type="domain" description="Methyltransferase type 11" evidence="1">
    <location>
        <begin position="49"/>
        <end position="143"/>
    </location>
</feature>
<evidence type="ECO:0000313" key="3">
    <source>
        <dbReference type="Proteomes" id="UP000726170"/>
    </source>
</evidence>
<dbReference type="CDD" id="cd02440">
    <property type="entry name" value="AdoMet_MTases"/>
    <property type="match status" value="1"/>
</dbReference>
<proteinExistence type="predicted"/>
<dbReference type="PANTHER" id="PTHR43861">
    <property type="entry name" value="TRANS-ACONITATE 2-METHYLTRANSFERASE-RELATED"/>
    <property type="match status" value="1"/>
</dbReference>
<evidence type="ECO:0000313" key="2">
    <source>
        <dbReference type="EMBL" id="MBU5483997.1"/>
    </source>
</evidence>
<organism evidence="2 3">
    <name type="scientific">Clostridium mobile</name>
    <dbReference type="NCBI Taxonomy" id="2841512"/>
    <lineage>
        <taxon>Bacteria</taxon>
        <taxon>Bacillati</taxon>
        <taxon>Bacillota</taxon>
        <taxon>Clostridia</taxon>
        <taxon>Eubacteriales</taxon>
        <taxon>Clostridiaceae</taxon>
        <taxon>Clostridium</taxon>
    </lineage>
</organism>
<dbReference type="Pfam" id="PF08241">
    <property type="entry name" value="Methyltransf_11"/>
    <property type="match status" value="1"/>
</dbReference>
<dbReference type="EMBL" id="JAHLQF010000002">
    <property type="protein sequence ID" value="MBU5483997.1"/>
    <property type="molecule type" value="Genomic_DNA"/>
</dbReference>
<sequence length="245" mass="28684">MNKDSVSLESYEEMAEWYFEYIDKKPFNAYYERPATISLLPDVKGKKVLDAGCAAGWYTKWLLDKGASVIALDFSPNMIKMTKERVGDKAEIIRADLNEPLSFIQDESIDVVVSSLTLHYIKNWDIVMSEFNRILKKNGQLVFSVHHPFMDFTVFNKENYFSTEIIDDEWETHKGKVKVQFYRRPLNKIVSPVIENGFIIEKLLEPMPIEQFKIEQPELYDKLTKRPQFLFFRAIKISTDTKINS</sequence>
<dbReference type="PANTHER" id="PTHR43861:SF1">
    <property type="entry name" value="TRANS-ACONITATE 2-METHYLTRANSFERASE"/>
    <property type="match status" value="1"/>
</dbReference>
<dbReference type="GO" id="GO:0008168">
    <property type="term" value="F:methyltransferase activity"/>
    <property type="evidence" value="ECO:0007669"/>
    <property type="project" value="UniProtKB-KW"/>
</dbReference>
<accession>A0ABS6EGV2</accession>
<protein>
    <submittedName>
        <fullName evidence="2">Class I SAM-dependent methyltransferase</fullName>
    </submittedName>
</protein>
<reference evidence="2 3" key="1">
    <citation type="submission" date="2021-06" db="EMBL/GenBank/DDBJ databases">
        <authorList>
            <person name="Sun Q."/>
            <person name="Li D."/>
        </authorList>
    </citation>
    <scope>NUCLEOTIDE SEQUENCE [LARGE SCALE GENOMIC DNA]</scope>
    <source>
        <strain evidence="2 3">MSJ-11</strain>
    </source>
</reference>
<gene>
    <name evidence="2" type="ORF">KQI86_06615</name>
</gene>